<sequence>MGSSSSRALSFDQISQACIGISLTRPKDGFCVNFMNSLSPNVYASTSFLIQQKVIINQPEYPAIFKNSLAANFEGFDFTATLQNINNLQFDAFSLAGHFKPHDNIDCNFQASFGKSPIYTLMTNYASNILNSNLSLITTNDLSQVAYKIASGFAINDIFHLGLGVSQNDLESPFKLSTSGFVNLGALQFSTAYEKLIRKGGDWNYTFGTNLLLDPYHIINFCFETNQEQSNGLAGYFFQVNDSSVNATISTDGQITSLFSRQINEQIHLDTGISFIFKTLTVSPSIDIQISS</sequence>
<organism evidence="1 2">
    <name type="scientific">Tritrichomonas musculus</name>
    <dbReference type="NCBI Taxonomy" id="1915356"/>
    <lineage>
        <taxon>Eukaryota</taxon>
        <taxon>Metamonada</taxon>
        <taxon>Parabasalia</taxon>
        <taxon>Tritrichomonadida</taxon>
        <taxon>Tritrichomonadidae</taxon>
        <taxon>Tritrichomonas</taxon>
    </lineage>
</organism>
<dbReference type="EMBL" id="JAPFFF010000004">
    <property type="protein sequence ID" value="KAK8892067.1"/>
    <property type="molecule type" value="Genomic_DNA"/>
</dbReference>
<reference evidence="1 2" key="1">
    <citation type="submission" date="2024-04" db="EMBL/GenBank/DDBJ databases">
        <title>Tritrichomonas musculus Genome.</title>
        <authorList>
            <person name="Alves-Ferreira E."/>
            <person name="Grigg M."/>
            <person name="Lorenzi H."/>
            <person name="Galac M."/>
        </authorList>
    </citation>
    <scope>NUCLEOTIDE SEQUENCE [LARGE SCALE GENOMIC DNA]</scope>
    <source>
        <strain evidence="1 2">EAF2021</strain>
    </source>
</reference>
<accession>A0ABR2KNR9</accession>
<gene>
    <name evidence="1" type="ORF">M9Y10_029289</name>
</gene>
<name>A0ABR2KNR9_9EUKA</name>
<proteinExistence type="predicted"/>
<evidence type="ECO:0000313" key="2">
    <source>
        <dbReference type="Proteomes" id="UP001470230"/>
    </source>
</evidence>
<dbReference type="Proteomes" id="UP001470230">
    <property type="component" value="Unassembled WGS sequence"/>
</dbReference>
<keyword evidence="2" id="KW-1185">Reference proteome</keyword>
<comment type="caution">
    <text evidence="1">The sequence shown here is derived from an EMBL/GenBank/DDBJ whole genome shotgun (WGS) entry which is preliminary data.</text>
</comment>
<evidence type="ECO:0000313" key="1">
    <source>
        <dbReference type="EMBL" id="KAK8892067.1"/>
    </source>
</evidence>
<protein>
    <submittedName>
        <fullName evidence="1">Uncharacterized protein</fullName>
    </submittedName>
</protein>